<keyword evidence="2" id="KW-0489">Methyltransferase</keyword>
<dbReference type="SUPFAM" id="SSF53335">
    <property type="entry name" value="S-adenosyl-L-methionine-dependent methyltransferases"/>
    <property type="match status" value="1"/>
</dbReference>
<evidence type="ECO:0000313" key="3">
    <source>
        <dbReference type="Proteomes" id="UP000717981"/>
    </source>
</evidence>
<dbReference type="Gene3D" id="3.40.50.150">
    <property type="entry name" value="Vaccinia Virus protein VP39"/>
    <property type="match status" value="1"/>
</dbReference>
<name>A0A921TF26_9GAMM</name>
<dbReference type="RefSeq" id="WP_162123266.1">
    <property type="nucleotide sequence ID" value="NZ_PDWK01000003.1"/>
</dbReference>
<dbReference type="GO" id="GO:0008168">
    <property type="term" value="F:methyltransferase activity"/>
    <property type="evidence" value="ECO:0007669"/>
    <property type="project" value="UniProtKB-KW"/>
</dbReference>
<gene>
    <name evidence="2" type="ORF">CR938_01240</name>
</gene>
<dbReference type="InterPro" id="IPR041698">
    <property type="entry name" value="Methyltransf_25"/>
</dbReference>
<dbReference type="AlphaFoldDB" id="A0A921TF26"/>
<dbReference type="EMBL" id="PDWK01000003">
    <property type="protein sequence ID" value="KAF1690686.1"/>
    <property type="molecule type" value="Genomic_DNA"/>
</dbReference>
<comment type="caution">
    <text evidence="2">The sequence shown here is derived from an EMBL/GenBank/DDBJ whole genome shotgun (WGS) entry which is preliminary data.</text>
</comment>
<dbReference type="Proteomes" id="UP000717981">
    <property type="component" value="Unassembled WGS sequence"/>
</dbReference>
<protein>
    <submittedName>
        <fullName evidence="2">SAM-dependent methyltransferase</fullName>
    </submittedName>
</protein>
<reference evidence="2" key="1">
    <citation type="submission" date="2017-10" db="EMBL/GenBank/DDBJ databases">
        <title>Whole genome sequencing of members of genus Pseudoxanthomonas.</title>
        <authorList>
            <person name="Kumar S."/>
            <person name="Bansal K."/>
            <person name="Kaur A."/>
            <person name="Patil P."/>
            <person name="Sharma S."/>
            <person name="Patil P.B."/>
        </authorList>
    </citation>
    <scope>NUCLEOTIDE SEQUENCE</scope>
    <source>
        <strain evidence="2">DSM 22914</strain>
    </source>
</reference>
<dbReference type="GO" id="GO:0032259">
    <property type="term" value="P:methylation"/>
    <property type="evidence" value="ECO:0007669"/>
    <property type="project" value="UniProtKB-KW"/>
</dbReference>
<evidence type="ECO:0000259" key="1">
    <source>
        <dbReference type="Pfam" id="PF13649"/>
    </source>
</evidence>
<keyword evidence="2" id="KW-0808">Transferase</keyword>
<dbReference type="InterPro" id="IPR029063">
    <property type="entry name" value="SAM-dependent_MTases_sf"/>
</dbReference>
<evidence type="ECO:0000313" key="2">
    <source>
        <dbReference type="EMBL" id="KAF1690686.1"/>
    </source>
</evidence>
<feature type="domain" description="Methyltransferase" evidence="1">
    <location>
        <begin position="59"/>
        <end position="153"/>
    </location>
</feature>
<keyword evidence="3" id="KW-1185">Reference proteome</keyword>
<dbReference type="Pfam" id="PF13649">
    <property type="entry name" value="Methyltransf_25"/>
    <property type="match status" value="1"/>
</dbReference>
<organism evidence="2 3">
    <name type="scientific">Pseudoxanthomonas taiwanensis</name>
    <dbReference type="NCBI Taxonomy" id="176598"/>
    <lineage>
        <taxon>Bacteria</taxon>
        <taxon>Pseudomonadati</taxon>
        <taxon>Pseudomonadota</taxon>
        <taxon>Gammaproteobacteria</taxon>
        <taxon>Lysobacterales</taxon>
        <taxon>Lysobacteraceae</taxon>
        <taxon>Pseudoxanthomonas</taxon>
    </lineage>
</organism>
<dbReference type="OrthoDB" id="5565939at2"/>
<proteinExistence type="predicted"/>
<accession>A0A921TF26</accession>
<sequence>MDARTPLDAGSARRIASAFLPGTVLGNRYHYFYARAKLRSDPLYPGVCAALHGTAVPLLDLGCGLGLLAHVLQAAGLGLRYFGVDNDARKIQAARRAAQRAGLRDAGFETLDLAAGLPPHRGSVAILDVLQFLQPDRQAALVDQVAGMIVAGGRLVIRTGLDDGSRRARITRTIDVFARLVGWMNAAPVHYPEPEMLRAHLAAAGLRAEFSPLAGRTPFNNWLVVASRD</sequence>